<dbReference type="PANTHER" id="PTHR37866:SF1">
    <property type="entry name" value="PRE T-CELL ANTIGEN RECEPTOR ALPHA"/>
    <property type="match status" value="1"/>
</dbReference>
<keyword evidence="3" id="KW-1185">Reference proteome</keyword>
<reference evidence="2" key="1">
    <citation type="submission" date="2025-08" db="UniProtKB">
        <authorList>
            <consortium name="Ensembl"/>
        </authorList>
    </citation>
    <scope>IDENTIFICATION</scope>
</reference>
<dbReference type="SUPFAM" id="SSF48726">
    <property type="entry name" value="Immunoglobulin"/>
    <property type="match status" value="1"/>
</dbReference>
<reference evidence="2" key="2">
    <citation type="submission" date="2025-09" db="UniProtKB">
        <authorList>
            <consortium name="Ensembl"/>
        </authorList>
    </citation>
    <scope>IDENTIFICATION</scope>
</reference>
<protein>
    <submittedName>
        <fullName evidence="2">Pre T cell antigen receptor alpha</fullName>
    </submittedName>
</protein>
<dbReference type="Proteomes" id="UP000594220">
    <property type="component" value="Unplaced"/>
</dbReference>
<evidence type="ECO:0000313" key="2">
    <source>
        <dbReference type="Ensembl" id="ENSCPRP00005011350.1"/>
    </source>
</evidence>
<organism evidence="2 3">
    <name type="scientific">Crocodylus porosus</name>
    <name type="common">Saltwater crocodile</name>
    <name type="synonym">Estuarine crocodile</name>
    <dbReference type="NCBI Taxonomy" id="8502"/>
    <lineage>
        <taxon>Eukaryota</taxon>
        <taxon>Metazoa</taxon>
        <taxon>Chordata</taxon>
        <taxon>Craniata</taxon>
        <taxon>Vertebrata</taxon>
        <taxon>Euteleostomi</taxon>
        <taxon>Archelosauria</taxon>
        <taxon>Archosauria</taxon>
        <taxon>Crocodylia</taxon>
        <taxon>Longirostres</taxon>
        <taxon>Crocodylidae</taxon>
        <taxon>Crocodylus</taxon>
    </lineage>
</organism>
<name>A0A7M4EKY3_CROPO</name>
<dbReference type="GeneTree" id="ENSGT00390000007712"/>
<evidence type="ECO:0000313" key="3">
    <source>
        <dbReference type="Proteomes" id="UP000594220"/>
    </source>
</evidence>
<proteinExistence type="predicted"/>
<feature type="domain" description="Ig-like" evidence="1">
    <location>
        <begin position="120"/>
        <end position="204"/>
    </location>
</feature>
<dbReference type="InterPro" id="IPR007110">
    <property type="entry name" value="Ig-like_dom"/>
</dbReference>
<dbReference type="Pfam" id="PF15028">
    <property type="entry name" value="PTCRA"/>
    <property type="match status" value="1"/>
</dbReference>
<accession>A0A7M4EKY3</accession>
<dbReference type="PANTHER" id="PTHR37866">
    <property type="entry name" value="PRE T-CELL ANTIGEN RECEPTOR ALPHA"/>
    <property type="match status" value="1"/>
</dbReference>
<dbReference type="Ensembl" id="ENSCPRT00005013393.1">
    <property type="protein sequence ID" value="ENSCPRP00005011350.1"/>
    <property type="gene ID" value="ENSCPRG00005008097.1"/>
</dbReference>
<dbReference type="InterPro" id="IPR013783">
    <property type="entry name" value="Ig-like_fold"/>
</dbReference>
<dbReference type="PROSITE" id="PS50835">
    <property type="entry name" value="IG_LIKE"/>
    <property type="match status" value="1"/>
</dbReference>
<dbReference type="InterPro" id="IPR036179">
    <property type="entry name" value="Ig-like_dom_sf"/>
</dbReference>
<dbReference type="AlphaFoldDB" id="A0A7M4EKY3"/>
<evidence type="ECO:0000259" key="1">
    <source>
        <dbReference type="PROSITE" id="PS50835"/>
    </source>
</evidence>
<dbReference type="InterPro" id="IPR027834">
    <property type="entry name" value="PTCRA"/>
</dbReference>
<gene>
    <name evidence="2" type="primary">PTCRA</name>
</gene>
<sequence>MEGREAGDTTASSIGGGDTIATLRRGRYHFRQAGEGWREWEVPLQAAAGGLPWGCGSRAGGRSWGGRCTRQLLGGGGAGQSPPHLPLHFPSPAGVAMRLLGHLLAAAALQLVPEGNGASPSPTLAPPLTMVVNGERKTLVMCMVDDLPEGTADAIWFSNENGSALDSFTYGFSQAEDGTFSTVSHLSVLTTELESWASLACHVQLNKTTQVWSAILLPISEESMGETCPDEDQGALHFQSYTLLLLAIRVLLLKFLLLDVLVTCSFLFRGELHPPGPYLHCYGAPPASDVLM</sequence>
<dbReference type="Gene3D" id="2.60.40.10">
    <property type="entry name" value="Immunoglobulins"/>
    <property type="match status" value="1"/>
</dbReference>